<feature type="domain" description="Cupin type-1" evidence="13">
    <location>
        <begin position="56"/>
        <end position="205"/>
    </location>
</feature>
<feature type="binding site" evidence="10">
    <location>
        <position position="105"/>
    </location>
    <ligand>
        <name>Mn(2+)</name>
        <dbReference type="ChEBI" id="CHEBI:29035"/>
    </ligand>
</feature>
<dbReference type="Gene3D" id="2.60.120.10">
    <property type="entry name" value="Jelly Rolls"/>
    <property type="match status" value="1"/>
</dbReference>
<dbReference type="InterPro" id="IPR001929">
    <property type="entry name" value="Germin"/>
</dbReference>
<evidence type="ECO:0000256" key="2">
    <source>
        <dbReference type="ARBA" id="ARBA00007456"/>
    </source>
</evidence>
<name>A0AAN9J966_CLITE</name>
<evidence type="ECO:0000256" key="10">
    <source>
        <dbReference type="PIRSR" id="PIRSR601929-2"/>
    </source>
</evidence>
<dbReference type="Proteomes" id="UP001359559">
    <property type="component" value="Unassembled WGS sequence"/>
</dbReference>
<comment type="caution">
    <text evidence="14">The sequence shown here is derived from an EMBL/GenBank/DDBJ whole genome shotgun (WGS) entry which is preliminary data.</text>
</comment>
<gene>
    <name evidence="14" type="ORF">RJT34_17332</name>
</gene>
<feature type="binding site" evidence="9">
    <location>
        <position position="110"/>
    </location>
    <ligand>
        <name>oxalate</name>
        <dbReference type="ChEBI" id="CHEBI:30623"/>
    </ligand>
</feature>
<dbReference type="EMBL" id="JAYKXN010000004">
    <property type="protein sequence ID" value="KAK7294443.1"/>
    <property type="molecule type" value="Genomic_DNA"/>
</dbReference>
<accession>A0AAN9J966</accession>
<evidence type="ECO:0000256" key="11">
    <source>
        <dbReference type="PIRSR" id="PIRSR601929-3"/>
    </source>
</evidence>
<evidence type="ECO:0000256" key="7">
    <source>
        <dbReference type="ARBA" id="ARBA00023180"/>
    </source>
</evidence>
<keyword evidence="8 9" id="KW-0464">Manganese</keyword>
<evidence type="ECO:0000256" key="9">
    <source>
        <dbReference type="PIRSR" id="PIRSR601929-1"/>
    </source>
</evidence>
<proteinExistence type="inferred from homology"/>
<dbReference type="GO" id="GO:0048046">
    <property type="term" value="C:apoplast"/>
    <property type="evidence" value="ECO:0007669"/>
    <property type="project" value="UniProtKB-SubCell"/>
</dbReference>
<feature type="binding site" evidence="9">
    <location>
        <position position="105"/>
    </location>
    <ligand>
        <name>oxalate</name>
        <dbReference type="ChEBI" id="CHEBI:30623"/>
    </ligand>
</feature>
<evidence type="ECO:0000256" key="3">
    <source>
        <dbReference type="ARBA" id="ARBA00022523"/>
    </source>
</evidence>
<evidence type="ECO:0000256" key="8">
    <source>
        <dbReference type="ARBA" id="ARBA00023211"/>
    </source>
</evidence>
<dbReference type="AlphaFoldDB" id="A0AAN9J966"/>
<protein>
    <recommendedName>
        <fullName evidence="12">Germin-like protein</fullName>
    </recommendedName>
</protein>
<feature type="chain" id="PRO_5042671987" description="Germin-like protein" evidence="12">
    <location>
        <begin position="25"/>
        <end position="216"/>
    </location>
</feature>
<dbReference type="InterPro" id="IPR006045">
    <property type="entry name" value="Cupin_1"/>
</dbReference>
<organism evidence="14 15">
    <name type="scientific">Clitoria ternatea</name>
    <name type="common">Butterfly pea</name>
    <dbReference type="NCBI Taxonomy" id="43366"/>
    <lineage>
        <taxon>Eukaryota</taxon>
        <taxon>Viridiplantae</taxon>
        <taxon>Streptophyta</taxon>
        <taxon>Embryophyta</taxon>
        <taxon>Tracheophyta</taxon>
        <taxon>Spermatophyta</taxon>
        <taxon>Magnoliopsida</taxon>
        <taxon>eudicotyledons</taxon>
        <taxon>Gunneridae</taxon>
        <taxon>Pentapetalae</taxon>
        <taxon>rosids</taxon>
        <taxon>fabids</taxon>
        <taxon>Fabales</taxon>
        <taxon>Fabaceae</taxon>
        <taxon>Papilionoideae</taxon>
        <taxon>50 kb inversion clade</taxon>
        <taxon>NPAAA clade</taxon>
        <taxon>indigoferoid/millettioid clade</taxon>
        <taxon>Phaseoleae</taxon>
        <taxon>Clitoria</taxon>
    </lineage>
</organism>
<evidence type="ECO:0000313" key="15">
    <source>
        <dbReference type="Proteomes" id="UP001359559"/>
    </source>
</evidence>
<feature type="binding site" evidence="10">
    <location>
        <position position="110"/>
    </location>
    <ligand>
        <name>Mn(2+)</name>
        <dbReference type="ChEBI" id="CHEBI:29035"/>
    </ligand>
</feature>
<evidence type="ECO:0000256" key="1">
    <source>
        <dbReference type="ARBA" id="ARBA00004271"/>
    </source>
</evidence>
<dbReference type="InterPro" id="IPR019780">
    <property type="entry name" value="Germin_Mn-BS"/>
</dbReference>
<sequence>MKMLHTLSLLLALLSLTFHASTLADLCAADLQSPNTPSGYPCKPLNTTTVEDFTYTGLQSGPFLPPYGVSDTQVSVSQMLGLNGQGLSVARLDILGGGVVPLHTHPNAAEMIIVVKGTMTAGFITQTSLATSTVYMKTLKEGDVMVFPQGLTHFQFNPGKEVSTAYASYSSSKPDLQLSTVVSFGNNLPPPVVSKVTYITISEVLRLKVLFGGTLA</sequence>
<feature type="binding site" evidence="10">
    <location>
        <position position="153"/>
    </location>
    <ligand>
        <name>Mn(2+)</name>
        <dbReference type="ChEBI" id="CHEBI:29035"/>
    </ligand>
</feature>
<dbReference type="CDD" id="cd02241">
    <property type="entry name" value="cupin_OxOx"/>
    <property type="match status" value="1"/>
</dbReference>
<keyword evidence="12" id="KW-0732">Signal</keyword>
<evidence type="ECO:0000256" key="5">
    <source>
        <dbReference type="ARBA" id="ARBA00022723"/>
    </source>
</evidence>
<dbReference type="GO" id="GO:0030145">
    <property type="term" value="F:manganese ion binding"/>
    <property type="evidence" value="ECO:0007669"/>
    <property type="project" value="UniProtKB-UniRule"/>
</dbReference>
<evidence type="ECO:0000259" key="13">
    <source>
        <dbReference type="SMART" id="SM00835"/>
    </source>
</evidence>
<evidence type="ECO:0000313" key="14">
    <source>
        <dbReference type="EMBL" id="KAK7294443.1"/>
    </source>
</evidence>
<dbReference type="PROSITE" id="PS00725">
    <property type="entry name" value="GERMIN"/>
    <property type="match status" value="1"/>
</dbReference>
<keyword evidence="6 11" id="KW-1015">Disulfide bond</keyword>
<reference evidence="14 15" key="1">
    <citation type="submission" date="2024-01" db="EMBL/GenBank/DDBJ databases">
        <title>The genomes of 5 underutilized Papilionoideae crops provide insights into root nodulation and disease resistance.</title>
        <authorList>
            <person name="Yuan L."/>
        </authorList>
    </citation>
    <scope>NUCLEOTIDE SEQUENCE [LARGE SCALE GENOMIC DNA]</scope>
    <source>
        <strain evidence="14">LY-2023</strain>
        <tissue evidence="14">Leaf</tissue>
    </source>
</reference>
<dbReference type="InterPro" id="IPR014710">
    <property type="entry name" value="RmlC-like_jellyroll"/>
</dbReference>
<keyword evidence="3 12" id="KW-0052">Apoplast</keyword>
<keyword evidence="5 9" id="KW-0479">Metal-binding</keyword>
<dbReference type="SUPFAM" id="SSF51182">
    <property type="entry name" value="RmlC-like cupins"/>
    <property type="match status" value="1"/>
</dbReference>
<dbReference type="SMART" id="SM00835">
    <property type="entry name" value="Cupin_1"/>
    <property type="match status" value="1"/>
</dbReference>
<keyword evidence="7" id="KW-0325">Glycoprotein</keyword>
<comment type="subcellular location">
    <subcellularLocation>
        <location evidence="1 12">Secreted</location>
        <location evidence="1 12">Extracellular space</location>
        <location evidence="1 12">Apoplast</location>
    </subcellularLocation>
</comment>
<dbReference type="Pfam" id="PF00190">
    <property type="entry name" value="Cupin_1"/>
    <property type="match status" value="1"/>
</dbReference>
<feature type="binding site" evidence="10">
    <location>
        <position position="103"/>
    </location>
    <ligand>
        <name>Mn(2+)</name>
        <dbReference type="ChEBI" id="CHEBI:29035"/>
    </ligand>
</feature>
<keyword evidence="4 12" id="KW-0964">Secreted</keyword>
<comment type="similarity">
    <text evidence="2 12">Belongs to the germin family.</text>
</comment>
<evidence type="ECO:0000256" key="4">
    <source>
        <dbReference type="ARBA" id="ARBA00022525"/>
    </source>
</evidence>
<keyword evidence="15" id="KW-1185">Reference proteome</keyword>
<dbReference type="InterPro" id="IPR011051">
    <property type="entry name" value="RmlC_Cupin_sf"/>
</dbReference>
<dbReference type="PANTHER" id="PTHR31238">
    <property type="entry name" value="GERMIN-LIKE PROTEIN SUBFAMILY 3 MEMBER 3"/>
    <property type="match status" value="1"/>
</dbReference>
<dbReference type="PRINTS" id="PR00325">
    <property type="entry name" value="GERMIN"/>
</dbReference>
<evidence type="ECO:0000256" key="6">
    <source>
        <dbReference type="ARBA" id="ARBA00023157"/>
    </source>
</evidence>
<feature type="signal peptide" evidence="12">
    <location>
        <begin position="1"/>
        <end position="24"/>
    </location>
</feature>
<evidence type="ECO:0000256" key="12">
    <source>
        <dbReference type="RuleBase" id="RU366015"/>
    </source>
</evidence>
<feature type="disulfide bond" evidence="11">
    <location>
        <begin position="27"/>
        <end position="42"/>
    </location>
</feature>